<accession>A0ABV9GWD1</accession>
<gene>
    <name evidence="2" type="ORF">ACFO3A_01755</name>
</gene>
<reference evidence="3" key="1">
    <citation type="journal article" date="2019" name="Int. J. Syst. Evol. Microbiol.">
        <title>The Global Catalogue of Microorganisms (GCM) 10K type strain sequencing project: providing services to taxonomists for standard genome sequencing and annotation.</title>
        <authorList>
            <consortium name="The Broad Institute Genomics Platform"/>
            <consortium name="The Broad Institute Genome Sequencing Center for Infectious Disease"/>
            <person name="Wu L."/>
            <person name="Ma J."/>
        </authorList>
    </citation>
    <scope>NUCLEOTIDE SEQUENCE [LARGE SCALE GENOMIC DNA]</scope>
    <source>
        <strain evidence="3">JCM 11650</strain>
    </source>
</reference>
<proteinExistence type="predicted"/>
<dbReference type="EMBL" id="JBHSEW010000001">
    <property type="protein sequence ID" value="MFC4620945.1"/>
    <property type="molecule type" value="Genomic_DNA"/>
</dbReference>
<dbReference type="SUPFAM" id="SSF56935">
    <property type="entry name" value="Porins"/>
    <property type="match status" value="1"/>
</dbReference>
<keyword evidence="3" id="KW-1185">Reference proteome</keyword>
<comment type="caution">
    <text evidence="2">The sequence shown here is derived from an EMBL/GenBank/DDBJ whole genome shotgun (WGS) entry which is preliminary data.</text>
</comment>
<organism evidence="2 3">
    <name type="scientific">Comamonas nitrativorans</name>
    <dbReference type="NCBI Taxonomy" id="108437"/>
    <lineage>
        <taxon>Bacteria</taxon>
        <taxon>Pseudomonadati</taxon>
        <taxon>Pseudomonadota</taxon>
        <taxon>Betaproteobacteria</taxon>
        <taxon>Burkholderiales</taxon>
        <taxon>Comamonadaceae</taxon>
        <taxon>Comamonas</taxon>
    </lineage>
</organism>
<protein>
    <submittedName>
        <fullName evidence="2">Porin</fullName>
    </submittedName>
</protein>
<feature type="domain" description="Porin" evidence="1">
    <location>
        <begin position="7"/>
        <end position="74"/>
    </location>
</feature>
<dbReference type="InterPro" id="IPR023614">
    <property type="entry name" value="Porin_dom_sf"/>
</dbReference>
<dbReference type="Pfam" id="PF13609">
    <property type="entry name" value="Porin_4"/>
    <property type="match status" value="1"/>
</dbReference>
<evidence type="ECO:0000259" key="1">
    <source>
        <dbReference type="Pfam" id="PF13609"/>
    </source>
</evidence>
<sequence>MLLASERGDNQRVDLYSIGVKAPVGPGELRAAVSWYKDKKRDDRDSVRLALGYGYKLSKRTEIYATIAHMSNDDKASRKLGTSLAHTVVAGKNATGYELGLRHNF</sequence>
<evidence type="ECO:0000313" key="2">
    <source>
        <dbReference type="EMBL" id="MFC4620945.1"/>
    </source>
</evidence>
<evidence type="ECO:0000313" key="3">
    <source>
        <dbReference type="Proteomes" id="UP001595967"/>
    </source>
</evidence>
<dbReference type="InterPro" id="IPR033900">
    <property type="entry name" value="Gram_neg_porin_domain"/>
</dbReference>
<name>A0ABV9GWD1_9BURK</name>
<dbReference type="RefSeq" id="WP_377723420.1">
    <property type="nucleotide sequence ID" value="NZ_JBHSEW010000001.1"/>
</dbReference>
<dbReference type="Proteomes" id="UP001595967">
    <property type="component" value="Unassembled WGS sequence"/>
</dbReference>
<dbReference type="Gene3D" id="2.40.160.10">
    <property type="entry name" value="Porin"/>
    <property type="match status" value="1"/>
</dbReference>